<proteinExistence type="inferred from homology"/>
<dbReference type="GO" id="GO:0006777">
    <property type="term" value="P:Mo-molybdopterin cofactor biosynthetic process"/>
    <property type="evidence" value="ECO:0007669"/>
    <property type="project" value="UniProtKB-KW"/>
</dbReference>
<evidence type="ECO:0000256" key="3">
    <source>
        <dbReference type="ARBA" id="ARBA00022723"/>
    </source>
</evidence>
<organism evidence="10 11">
    <name type="scientific">Gluconobacter oxydans DSM 3504</name>
    <dbReference type="NCBI Taxonomy" id="1288313"/>
    <lineage>
        <taxon>Bacteria</taxon>
        <taxon>Pseudomonadati</taxon>
        <taxon>Pseudomonadota</taxon>
        <taxon>Alphaproteobacteria</taxon>
        <taxon>Acetobacterales</taxon>
        <taxon>Acetobacteraceae</taxon>
        <taxon>Gluconobacter</taxon>
    </lineage>
</organism>
<dbReference type="CDD" id="cd00754">
    <property type="entry name" value="Ubl_MoaD"/>
    <property type="match status" value="1"/>
</dbReference>
<keyword evidence="3 8" id="KW-0479">Metal-binding</keyword>
<feature type="binding site" evidence="8">
    <location>
        <begin position="9"/>
        <end position="11"/>
    </location>
    <ligand>
        <name>GTP</name>
        <dbReference type="ChEBI" id="CHEBI:37565"/>
    </ligand>
</feature>
<evidence type="ECO:0000256" key="7">
    <source>
        <dbReference type="ARBA" id="ARBA00023150"/>
    </source>
</evidence>
<evidence type="ECO:0000256" key="1">
    <source>
        <dbReference type="ARBA" id="ARBA00022490"/>
    </source>
</evidence>
<comment type="caution">
    <text evidence="8">Lacks conserved residue(s) required for the propagation of feature annotation.</text>
</comment>
<dbReference type="SUPFAM" id="SSF54285">
    <property type="entry name" value="MoaD/ThiS"/>
    <property type="match status" value="1"/>
</dbReference>
<dbReference type="GeneID" id="56904707"/>
<keyword evidence="7 8" id="KW-0501">Molybdenum cofactor biosynthesis</keyword>
<protein>
    <recommendedName>
        <fullName evidence="8">Molybdenum cofactor guanylyltransferase</fullName>
        <shortName evidence="8">MoCo guanylyltransferase</shortName>
        <ecNumber evidence="8">2.7.7.77</ecNumber>
    </recommendedName>
    <alternativeName>
        <fullName evidence="8">GTP:molybdopterin guanylyltransferase</fullName>
    </alternativeName>
    <alternativeName>
        <fullName evidence="8">Mo-MPT guanylyltransferase</fullName>
    </alternativeName>
    <alternativeName>
        <fullName evidence="8">Molybdopterin guanylyltransferase</fullName>
    </alternativeName>
    <alternativeName>
        <fullName evidence="8">Molybdopterin-guanine dinucleotide synthase</fullName>
        <shortName evidence="8">MGD synthase</shortName>
    </alternativeName>
</protein>
<dbReference type="PANTHER" id="PTHR19136:SF81">
    <property type="entry name" value="MOLYBDENUM COFACTOR GUANYLYLTRANSFERASE"/>
    <property type="match status" value="1"/>
</dbReference>
<feature type="domain" description="MobA-like NTP transferase" evidence="9">
    <location>
        <begin position="6"/>
        <end position="148"/>
    </location>
</feature>
<dbReference type="GO" id="GO:0046872">
    <property type="term" value="F:metal ion binding"/>
    <property type="evidence" value="ECO:0007669"/>
    <property type="project" value="UniProtKB-KW"/>
</dbReference>
<sequence>MTPLYGLILAGGASKRMGTDKAALDYHGKPQLQAAFEVLTPVVDRCFVSVRPDQASDPLRSSFPQIVDTVDVDGPAAGLLSAHRAYPDVAWLVLACDLPMLDRGTLDTLIAARDGEHVAVSYRSEHDGLPEPLCAIWEPEALDRLEKQVAGGRVCPRKLLINSPTKLLEPHSRGALDNINTPEERDDAARRLKDLPGGPMIRLTLEYFAQLRELAGTREQSLETAFATVGPLYEELREKYAFPFEASKLRVAINGDFAPWTQTLKDGDHIVFIPPVTGG</sequence>
<dbReference type="InterPro" id="IPR025877">
    <property type="entry name" value="MobA-like_NTP_Trfase"/>
</dbReference>
<feature type="binding site" evidence="8">
    <location>
        <position position="97"/>
    </location>
    <ligand>
        <name>GTP</name>
        <dbReference type="ChEBI" id="CHEBI:37565"/>
    </ligand>
</feature>
<feature type="binding site" evidence="8">
    <location>
        <position position="68"/>
    </location>
    <ligand>
        <name>GTP</name>
        <dbReference type="ChEBI" id="CHEBI:37565"/>
    </ligand>
</feature>
<dbReference type="KEGG" id="goy:GLS_c04610"/>
<keyword evidence="2 8" id="KW-0808">Transferase</keyword>
<dbReference type="Gene3D" id="3.90.550.10">
    <property type="entry name" value="Spore Coat Polysaccharide Biosynthesis Protein SpsA, Chain A"/>
    <property type="match status" value="1"/>
</dbReference>
<comment type="subcellular location">
    <subcellularLocation>
        <location evidence="8">Cytoplasm</location>
    </subcellularLocation>
</comment>
<comment type="cofactor">
    <cofactor evidence="8">
        <name>Mg(2+)</name>
        <dbReference type="ChEBI" id="CHEBI:18420"/>
    </cofactor>
</comment>
<dbReference type="Pfam" id="PF12804">
    <property type="entry name" value="NTP_transf_3"/>
    <property type="match status" value="1"/>
</dbReference>
<keyword evidence="4 8" id="KW-0547">Nucleotide-binding</keyword>
<feature type="binding site" evidence="8">
    <location>
        <position position="21"/>
    </location>
    <ligand>
        <name>GTP</name>
        <dbReference type="ChEBI" id="CHEBI:37565"/>
    </ligand>
</feature>
<feature type="binding site" evidence="8">
    <location>
        <position position="97"/>
    </location>
    <ligand>
        <name>Mg(2+)</name>
        <dbReference type="ChEBI" id="CHEBI:18420"/>
    </ligand>
</feature>
<dbReference type="EMBL" id="CP004373">
    <property type="protein sequence ID" value="AHK70378.1"/>
    <property type="molecule type" value="Genomic_DNA"/>
</dbReference>
<evidence type="ECO:0000313" key="10">
    <source>
        <dbReference type="EMBL" id="AHK70378.1"/>
    </source>
</evidence>
<dbReference type="InterPro" id="IPR013482">
    <property type="entry name" value="Molybde_CF_guanTrfase"/>
</dbReference>
<dbReference type="SUPFAM" id="SSF53448">
    <property type="entry name" value="Nucleotide-diphospho-sugar transferases"/>
    <property type="match status" value="1"/>
</dbReference>
<dbReference type="RefSeq" id="WP_041110913.1">
    <property type="nucleotide sequence ID" value="NZ_CP004373.1"/>
</dbReference>
<dbReference type="Proteomes" id="UP000031656">
    <property type="component" value="Chromosome"/>
</dbReference>
<evidence type="ECO:0000313" key="11">
    <source>
        <dbReference type="Proteomes" id="UP000031656"/>
    </source>
</evidence>
<dbReference type="PANTHER" id="PTHR19136">
    <property type="entry name" value="MOLYBDENUM COFACTOR GUANYLYLTRANSFERASE"/>
    <property type="match status" value="1"/>
</dbReference>
<evidence type="ECO:0000256" key="5">
    <source>
        <dbReference type="ARBA" id="ARBA00022842"/>
    </source>
</evidence>
<evidence type="ECO:0000256" key="4">
    <source>
        <dbReference type="ARBA" id="ARBA00022741"/>
    </source>
</evidence>
<dbReference type="InterPro" id="IPR016155">
    <property type="entry name" value="Mopterin_synth/thiamin_S_b"/>
</dbReference>
<evidence type="ECO:0000256" key="6">
    <source>
        <dbReference type="ARBA" id="ARBA00023134"/>
    </source>
</evidence>
<dbReference type="HAMAP" id="MF_00316">
    <property type="entry name" value="MobA"/>
    <property type="match status" value="1"/>
</dbReference>
<dbReference type="CDD" id="cd02503">
    <property type="entry name" value="MobA"/>
    <property type="match status" value="1"/>
</dbReference>
<evidence type="ECO:0000256" key="2">
    <source>
        <dbReference type="ARBA" id="ARBA00022679"/>
    </source>
</evidence>
<evidence type="ECO:0000259" key="9">
    <source>
        <dbReference type="Pfam" id="PF12804"/>
    </source>
</evidence>
<comment type="subunit">
    <text evidence="8">Monomer.</text>
</comment>
<name>A0A067Z1W8_GLUOY</name>
<keyword evidence="1 8" id="KW-0963">Cytoplasm</keyword>
<reference evidence="10 11" key="1">
    <citation type="journal article" date="2015" name="Appl. Microbiol. Biotechnol.">
        <title>The consequence of an additional NADH dehydrogenase paralog on the growth of Gluconobacter oxydans DSM3504.</title>
        <authorList>
            <person name="Kostner D."/>
            <person name="Luchterhand B."/>
            <person name="Junker A."/>
            <person name="Volland S."/>
            <person name="Daniel R."/>
            <person name="Buchs J."/>
            <person name="Liebl W."/>
            <person name="Ehrenreich A."/>
        </authorList>
    </citation>
    <scope>NUCLEOTIDE SEQUENCE [LARGE SCALE GENOMIC DNA]</scope>
    <source>
        <strain evidence="10">DSM 3504</strain>
    </source>
</reference>
<dbReference type="GO" id="GO:0005737">
    <property type="term" value="C:cytoplasm"/>
    <property type="evidence" value="ECO:0007669"/>
    <property type="project" value="UniProtKB-SubCell"/>
</dbReference>
<dbReference type="InterPro" id="IPR029044">
    <property type="entry name" value="Nucleotide-diphossugar_trans"/>
</dbReference>
<gene>
    <name evidence="10" type="primary">moaAD</name>
    <name evidence="8" type="synonym">mobA</name>
    <name evidence="10" type="ORF">GLS_c04610</name>
</gene>
<dbReference type="EC" id="2.7.7.77" evidence="8"/>
<comment type="function">
    <text evidence="8">Transfers a GMP moiety from GTP to Mo-molybdopterin (Mo-MPT) cofactor (Moco or molybdenum cofactor) to form Mo-molybdopterin guanine dinucleotide (Mo-MGD) cofactor.</text>
</comment>
<dbReference type="HOGENOM" id="CLU_055597_2_2_5"/>
<accession>A0A067Z1W8</accession>
<dbReference type="Gene3D" id="3.10.20.30">
    <property type="match status" value="1"/>
</dbReference>
<keyword evidence="5 8" id="KW-0460">Magnesium</keyword>
<dbReference type="Pfam" id="PF02597">
    <property type="entry name" value="ThiS"/>
    <property type="match status" value="1"/>
</dbReference>
<comment type="domain">
    <text evidence="8">The N-terminal domain determines nucleotide recognition and specific binding, while the C-terminal domain determines the specific binding to the target protein.</text>
</comment>
<comment type="similarity">
    <text evidence="8">Belongs to the MobA family.</text>
</comment>
<dbReference type="GO" id="GO:0061603">
    <property type="term" value="F:molybdenum cofactor guanylyltransferase activity"/>
    <property type="evidence" value="ECO:0007669"/>
    <property type="project" value="UniProtKB-EC"/>
</dbReference>
<dbReference type="InterPro" id="IPR012675">
    <property type="entry name" value="Beta-grasp_dom_sf"/>
</dbReference>
<comment type="catalytic activity">
    <reaction evidence="8">
        <text>Mo-molybdopterin + GTP + H(+) = Mo-molybdopterin guanine dinucleotide + diphosphate</text>
        <dbReference type="Rhea" id="RHEA:34243"/>
        <dbReference type="ChEBI" id="CHEBI:15378"/>
        <dbReference type="ChEBI" id="CHEBI:33019"/>
        <dbReference type="ChEBI" id="CHEBI:37565"/>
        <dbReference type="ChEBI" id="CHEBI:71302"/>
        <dbReference type="ChEBI" id="CHEBI:71310"/>
        <dbReference type="EC" id="2.7.7.77"/>
    </reaction>
</comment>
<dbReference type="GO" id="GO:0005525">
    <property type="term" value="F:GTP binding"/>
    <property type="evidence" value="ECO:0007669"/>
    <property type="project" value="UniProtKB-UniRule"/>
</dbReference>
<dbReference type="InterPro" id="IPR003749">
    <property type="entry name" value="ThiS/MoaD-like"/>
</dbReference>
<dbReference type="AlphaFoldDB" id="A0A067Z1W8"/>
<evidence type="ECO:0000256" key="8">
    <source>
        <dbReference type="HAMAP-Rule" id="MF_00316"/>
    </source>
</evidence>
<keyword evidence="6 8" id="KW-0342">GTP-binding</keyword>